<keyword evidence="2" id="KW-0315">Glutamine amidotransferase</keyword>
<evidence type="ECO:0000313" key="4">
    <source>
        <dbReference type="EMBL" id="TYO61144.1"/>
    </source>
</evidence>
<gene>
    <name evidence="4" type="ORF">FXV83_39805</name>
</gene>
<dbReference type="GO" id="GO:0016740">
    <property type="term" value="F:transferase activity"/>
    <property type="evidence" value="ECO:0007669"/>
    <property type="project" value="UniProtKB-KW"/>
</dbReference>
<reference evidence="4 5" key="1">
    <citation type="submission" date="2019-08" db="EMBL/GenBank/DDBJ databases">
        <title>Bradyrhizobium hipponensis sp. nov., a rhizobium isolated from a Lupinus angustifolius root nodule in Tunisia.</title>
        <authorList>
            <person name="Off K."/>
            <person name="Rejili M."/>
            <person name="Mars M."/>
            <person name="Brachmann A."/>
            <person name="Marin M."/>
        </authorList>
    </citation>
    <scope>NUCLEOTIDE SEQUENCE [LARGE SCALE GENOMIC DNA]</scope>
    <source>
        <strain evidence="5">aSej3</strain>
    </source>
</reference>
<dbReference type="SUPFAM" id="SSF53271">
    <property type="entry name" value="PRTase-like"/>
    <property type="match status" value="1"/>
</dbReference>
<dbReference type="InterPro" id="IPR017932">
    <property type="entry name" value="GATase_2_dom"/>
</dbReference>
<keyword evidence="1" id="KW-0808">Transferase</keyword>
<dbReference type="CDD" id="cd00352">
    <property type="entry name" value="Gn_AT_II"/>
    <property type="match status" value="1"/>
</dbReference>
<dbReference type="AlphaFoldDB" id="A0A5S4YBS5"/>
<dbReference type="EMBL" id="VSTH01000206">
    <property type="protein sequence ID" value="TYO61144.1"/>
    <property type="molecule type" value="Genomic_DNA"/>
</dbReference>
<keyword evidence="5" id="KW-1185">Reference proteome</keyword>
<protein>
    <recommendedName>
        <fullName evidence="3">Glutamine amidotransferase type-2 domain-containing protein</fullName>
    </recommendedName>
</protein>
<proteinExistence type="predicted"/>
<dbReference type="InterPro" id="IPR029057">
    <property type="entry name" value="PRTase-like"/>
</dbReference>
<comment type="caution">
    <text evidence="4">The sequence shown here is derived from an EMBL/GenBank/DDBJ whole genome shotgun (WGS) entry which is preliminary data.</text>
</comment>
<dbReference type="PANTHER" id="PTHR11907">
    <property type="entry name" value="AMIDOPHOSPHORIBOSYLTRANSFERASE"/>
    <property type="match status" value="1"/>
</dbReference>
<dbReference type="SUPFAM" id="SSF56235">
    <property type="entry name" value="N-terminal nucleophile aminohydrolases (Ntn hydrolases)"/>
    <property type="match status" value="1"/>
</dbReference>
<dbReference type="Gene3D" id="3.60.20.10">
    <property type="entry name" value="Glutamine Phosphoribosylpyrophosphate, subunit 1, domain 1"/>
    <property type="match status" value="1"/>
</dbReference>
<evidence type="ECO:0000313" key="5">
    <source>
        <dbReference type="Proteomes" id="UP000324797"/>
    </source>
</evidence>
<evidence type="ECO:0000259" key="3">
    <source>
        <dbReference type="PROSITE" id="PS51278"/>
    </source>
</evidence>
<evidence type="ECO:0000256" key="1">
    <source>
        <dbReference type="ARBA" id="ARBA00022679"/>
    </source>
</evidence>
<accession>A0A5S4YBS5</accession>
<feature type="domain" description="Glutamine amidotransferase type-2" evidence="3">
    <location>
        <begin position="1"/>
        <end position="216"/>
    </location>
</feature>
<dbReference type="Pfam" id="PF13537">
    <property type="entry name" value="GATase_7"/>
    <property type="match status" value="1"/>
</dbReference>
<name>A0A5S4YBS5_9BRAD</name>
<dbReference type="PROSITE" id="PS51278">
    <property type="entry name" value="GATASE_TYPE_2"/>
    <property type="match status" value="1"/>
</dbReference>
<organism evidence="4 5">
    <name type="scientific">Bradyrhizobium hipponense</name>
    <dbReference type="NCBI Taxonomy" id="2605638"/>
    <lineage>
        <taxon>Bacteria</taxon>
        <taxon>Pseudomonadati</taxon>
        <taxon>Pseudomonadota</taxon>
        <taxon>Alphaproteobacteria</taxon>
        <taxon>Hyphomicrobiales</taxon>
        <taxon>Nitrobacteraceae</taxon>
        <taxon>Bradyrhizobium</taxon>
    </lineage>
</organism>
<sequence length="504" mass="55359">MIPKLALRGQAGVGVAAFMHNEGIRYARALQSSCDSVRIEPDQQDPNFRPHVAIAHIRSRCRGTSDGGELPPIHHNAGTSRHLAISLDGALVNARELRGELLAHGYRLGGNTDAELLLKWIERTCERDYWRHGLPVNYENVFRDIDDRMDGAISALFLDGEGTLVAYRNRCGLRPLETMQTDDGFLLFASENCAFAGLEGKTRQILPGHIKYVDGKMGCCVDRSVSNGRYKAKLCAYESLYLGNPNTSIEGQSHFETRYNIGVALGGLVAKRLQGEPGSALTVVSSMPHTGGPYADGLFASLAEYGMLAQRREVVATQFYQRTLIGTPNQRKSRIAQKYRVSGTSLAKTTIIIADEALIRGDTSQAVTKMLLAAGAKAVHWAIGSPPIVAPNYYGMGIDTLDELAFWQIWKRLPPEQRAQSLRFHKMESQVRKTIESNIAASINAATITYLPFPLLVSLLPGSQDGFDLSPFTFEMPTPAGQERANRNLRDLVADLPYSKSIPA</sequence>
<dbReference type="InterPro" id="IPR029055">
    <property type="entry name" value="Ntn_hydrolases_N"/>
</dbReference>
<dbReference type="Gene3D" id="3.40.50.2020">
    <property type="match status" value="1"/>
</dbReference>
<evidence type="ECO:0000256" key="2">
    <source>
        <dbReference type="ARBA" id="ARBA00022962"/>
    </source>
</evidence>
<dbReference type="Proteomes" id="UP000324797">
    <property type="component" value="Unassembled WGS sequence"/>
</dbReference>